<evidence type="ECO:0000313" key="2">
    <source>
        <dbReference type="Proteomes" id="UP001597399"/>
    </source>
</evidence>
<accession>A0ABW5S276</accession>
<reference evidence="2" key="1">
    <citation type="journal article" date="2019" name="Int. J. Syst. Evol. Microbiol.">
        <title>The Global Catalogue of Microorganisms (GCM) 10K type strain sequencing project: providing services to taxonomists for standard genome sequencing and annotation.</title>
        <authorList>
            <consortium name="The Broad Institute Genomics Platform"/>
            <consortium name="The Broad Institute Genome Sequencing Center for Infectious Disease"/>
            <person name="Wu L."/>
            <person name="Ma J."/>
        </authorList>
    </citation>
    <scope>NUCLEOTIDE SEQUENCE [LARGE SCALE GENOMIC DNA]</scope>
    <source>
        <strain evidence="2">TISTR 2466</strain>
    </source>
</reference>
<dbReference type="Proteomes" id="UP001597399">
    <property type="component" value="Unassembled WGS sequence"/>
</dbReference>
<organism evidence="1 2">
    <name type="scientific">Sporolactobacillus shoreicorticis</name>
    <dbReference type="NCBI Taxonomy" id="1923877"/>
    <lineage>
        <taxon>Bacteria</taxon>
        <taxon>Bacillati</taxon>
        <taxon>Bacillota</taxon>
        <taxon>Bacilli</taxon>
        <taxon>Bacillales</taxon>
        <taxon>Sporolactobacillaceae</taxon>
        <taxon>Sporolactobacillus</taxon>
    </lineage>
</organism>
<keyword evidence="2" id="KW-1185">Reference proteome</keyword>
<dbReference type="RefSeq" id="WP_253058207.1">
    <property type="nucleotide sequence ID" value="NZ_JAMXWM010000002.1"/>
</dbReference>
<evidence type="ECO:0000313" key="1">
    <source>
        <dbReference type="EMBL" id="MFD2693257.1"/>
    </source>
</evidence>
<gene>
    <name evidence="1" type="ORF">ACFSUE_06380</name>
</gene>
<protein>
    <recommendedName>
        <fullName evidence="3">VOC domain-containing protein</fullName>
    </recommendedName>
</protein>
<sequence length="143" mass="16137">MKKGAINITFGFGKKIKFDHIGFLMSDNDCQKIIDCAKKMHLNVLANERRTFVGTPYGFQIGLQTHHDAVESEDSSIKIKKSEISTVSKDLPKFFSKLFKKEIPEIVPILGEKTTLTRAVMNHITLKNELDPNGITLQTESEK</sequence>
<name>A0ABW5S276_9BACL</name>
<comment type="caution">
    <text evidence="1">The sequence shown here is derived from an EMBL/GenBank/DDBJ whole genome shotgun (WGS) entry which is preliminary data.</text>
</comment>
<proteinExistence type="predicted"/>
<dbReference type="EMBL" id="JBHUMQ010000015">
    <property type="protein sequence ID" value="MFD2693257.1"/>
    <property type="molecule type" value="Genomic_DNA"/>
</dbReference>
<evidence type="ECO:0008006" key="3">
    <source>
        <dbReference type="Google" id="ProtNLM"/>
    </source>
</evidence>